<keyword evidence="2" id="KW-1185">Reference proteome</keyword>
<protein>
    <recommendedName>
        <fullName evidence="3">F-box domain-containing protein</fullName>
    </recommendedName>
</protein>
<name>A0A135URD4_9PEZI</name>
<gene>
    <name evidence="1" type="ORF">CSAL01_03899</name>
</gene>
<dbReference type="OrthoDB" id="4757858at2759"/>
<evidence type="ECO:0008006" key="3">
    <source>
        <dbReference type="Google" id="ProtNLM"/>
    </source>
</evidence>
<sequence>MAFLQTLAAHFGLQVTDGWLQPGVQRTRILAMMVLLQVRNIHVLELRINIKRLLKSLPNGDVGFPTRYDALTDIRLGKNTWLTYDTTRVEDPYSDVGGARRLLESAPRHETVYLDWFAGCSNDEGLSAVDWSGVRNLSSQRLGARGDDGGGWTLRRIVSACQDLREVSIGLTGGEDDTEIDVLLQAMTEHRRTLRVVDWSRFERDQTNNLEEMARRCQDLEVVNLPDMRRSLWLIDGLPPSLRWLYIPDHGQLKNNSSIPEWHTQLFHLVALLKMRVLKLRNLPNFQRVVIPAFDCAHGWRCMSALQSELSMGLLQKSPLPIGDAVTDCDLAENVRQEFFMLLNAGLPCSVEFDDFRRKLEIWPGTLPGRNDPGLWVKLNPTAG</sequence>
<dbReference type="EMBL" id="JFFI01001136">
    <property type="protein sequence ID" value="KXH62949.1"/>
    <property type="molecule type" value="Genomic_DNA"/>
</dbReference>
<dbReference type="Proteomes" id="UP000070121">
    <property type="component" value="Unassembled WGS sequence"/>
</dbReference>
<accession>A0A135URD4</accession>
<evidence type="ECO:0000313" key="1">
    <source>
        <dbReference type="EMBL" id="KXH62949.1"/>
    </source>
</evidence>
<comment type="caution">
    <text evidence="1">The sequence shown here is derived from an EMBL/GenBank/DDBJ whole genome shotgun (WGS) entry which is preliminary data.</text>
</comment>
<evidence type="ECO:0000313" key="2">
    <source>
        <dbReference type="Proteomes" id="UP000070121"/>
    </source>
</evidence>
<organism evidence="1 2">
    <name type="scientific">Colletotrichum salicis</name>
    <dbReference type="NCBI Taxonomy" id="1209931"/>
    <lineage>
        <taxon>Eukaryota</taxon>
        <taxon>Fungi</taxon>
        <taxon>Dikarya</taxon>
        <taxon>Ascomycota</taxon>
        <taxon>Pezizomycotina</taxon>
        <taxon>Sordariomycetes</taxon>
        <taxon>Hypocreomycetidae</taxon>
        <taxon>Glomerellales</taxon>
        <taxon>Glomerellaceae</taxon>
        <taxon>Colletotrichum</taxon>
        <taxon>Colletotrichum acutatum species complex</taxon>
    </lineage>
</organism>
<proteinExistence type="predicted"/>
<dbReference type="AlphaFoldDB" id="A0A135URD4"/>
<reference evidence="1 2" key="1">
    <citation type="submission" date="2014-02" db="EMBL/GenBank/DDBJ databases">
        <title>The genome sequence of Colletotrichum salicis CBS 607.94.</title>
        <authorList>
            <person name="Baroncelli R."/>
            <person name="Thon M.R."/>
        </authorList>
    </citation>
    <scope>NUCLEOTIDE SEQUENCE [LARGE SCALE GENOMIC DNA]</scope>
    <source>
        <strain evidence="1 2">CBS 607.94</strain>
    </source>
</reference>